<accession>A0ABP4QV82</accession>
<keyword evidence="4 7" id="KW-0067">ATP-binding</keyword>
<evidence type="ECO:0000256" key="4">
    <source>
        <dbReference type="ARBA" id="ARBA00022840"/>
    </source>
</evidence>
<dbReference type="PROSITE" id="PS50893">
    <property type="entry name" value="ABC_TRANSPORTER_2"/>
    <property type="match status" value="2"/>
</dbReference>
<organism evidence="7 8">
    <name type="scientific">Kribbella sancticallisti</name>
    <dbReference type="NCBI Taxonomy" id="460087"/>
    <lineage>
        <taxon>Bacteria</taxon>
        <taxon>Bacillati</taxon>
        <taxon>Actinomycetota</taxon>
        <taxon>Actinomycetes</taxon>
        <taxon>Propionibacteriales</taxon>
        <taxon>Kribbellaceae</taxon>
        <taxon>Kribbella</taxon>
    </lineage>
</organism>
<dbReference type="SUPFAM" id="SSF52540">
    <property type="entry name" value="P-loop containing nucleoside triphosphate hydrolases"/>
    <property type="match status" value="2"/>
</dbReference>
<dbReference type="InterPro" id="IPR050319">
    <property type="entry name" value="ABC_transp_ATP-bind"/>
</dbReference>
<dbReference type="PANTHER" id="PTHR43776:SF7">
    <property type="entry name" value="D,D-DIPEPTIDE TRANSPORT ATP-BINDING PROTEIN DDPF-RELATED"/>
    <property type="match status" value="1"/>
</dbReference>
<evidence type="ECO:0000256" key="3">
    <source>
        <dbReference type="ARBA" id="ARBA00022741"/>
    </source>
</evidence>
<dbReference type="RefSeq" id="WP_344222441.1">
    <property type="nucleotide sequence ID" value="NZ_BAAAOS010000068.1"/>
</dbReference>
<evidence type="ECO:0000256" key="5">
    <source>
        <dbReference type="SAM" id="MobiDB-lite"/>
    </source>
</evidence>
<feature type="domain" description="ABC transporter" evidence="6">
    <location>
        <begin position="5"/>
        <end position="245"/>
    </location>
</feature>
<comment type="caution">
    <text evidence="7">The sequence shown here is derived from an EMBL/GenBank/DDBJ whole genome shotgun (WGS) entry which is preliminary data.</text>
</comment>
<evidence type="ECO:0000256" key="1">
    <source>
        <dbReference type="ARBA" id="ARBA00005417"/>
    </source>
</evidence>
<gene>
    <name evidence="7" type="ORF">GCM10009789_84690</name>
</gene>
<dbReference type="SMART" id="SM00382">
    <property type="entry name" value="AAA"/>
    <property type="match status" value="2"/>
</dbReference>
<evidence type="ECO:0000256" key="2">
    <source>
        <dbReference type="ARBA" id="ARBA00022448"/>
    </source>
</evidence>
<dbReference type="PROSITE" id="PS00211">
    <property type="entry name" value="ABC_TRANSPORTER_1"/>
    <property type="match status" value="2"/>
</dbReference>
<dbReference type="GO" id="GO:0005524">
    <property type="term" value="F:ATP binding"/>
    <property type="evidence" value="ECO:0007669"/>
    <property type="project" value="UniProtKB-KW"/>
</dbReference>
<reference evidence="8" key="1">
    <citation type="journal article" date="2019" name="Int. J. Syst. Evol. Microbiol.">
        <title>The Global Catalogue of Microorganisms (GCM) 10K type strain sequencing project: providing services to taxonomists for standard genome sequencing and annotation.</title>
        <authorList>
            <consortium name="The Broad Institute Genomics Platform"/>
            <consortium name="The Broad Institute Genome Sequencing Center for Infectious Disease"/>
            <person name="Wu L."/>
            <person name="Ma J."/>
        </authorList>
    </citation>
    <scope>NUCLEOTIDE SEQUENCE [LARGE SCALE GENOMIC DNA]</scope>
    <source>
        <strain evidence="8">JCM 14969</strain>
    </source>
</reference>
<feature type="domain" description="ABC transporter" evidence="6">
    <location>
        <begin position="252"/>
        <end position="492"/>
    </location>
</feature>
<feature type="region of interest" description="Disordered" evidence="5">
    <location>
        <begin position="491"/>
        <end position="522"/>
    </location>
</feature>
<comment type="similarity">
    <text evidence="1">Belongs to the ABC transporter superfamily.</text>
</comment>
<dbReference type="Gene3D" id="3.40.50.300">
    <property type="entry name" value="P-loop containing nucleotide triphosphate hydrolases"/>
    <property type="match status" value="2"/>
</dbReference>
<dbReference type="InterPro" id="IPR017871">
    <property type="entry name" value="ABC_transporter-like_CS"/>
</dbReference>
<evidence type="ECO:0000313" key="7">
    <source>
        <dbReference type="EMBL" id="GAA1617795.1"/>
    </source>
</evidence>
<keyword evidence="3" id="KW-0547">Nucleotide-binding</keyword>
<dbReference type="Pfam" id="PF00005">
    <property type="entry name" value="ABC_tran"/>
    <property type="match status" value="2"/>
</dbReference>
<evidence type="ECO:0000313" key="8">
    <source>
        <dbReference type="Proteomes" id="UP001500393"/>
    </source>
</evidence>
<keyword evidence="8" id="KW-1185">Reference proteome</keyword>
<sequence length="522" mass="55095">MTPLVKVTGLAAVAGDAILVDRVDFEVWPGQVTALVGASGSGKTTSALALLGEYGRGVQLRGRVEVDGQVVVDDNGPVNGVKVRGRVVAYMPQHPGSALNPARRIGAGLNELAKLHHPGEDVVPEALRIAQLPDDKATLRRFPHQFSGGQRQRIALAQALTCRPRVLVLDEPSTGLDSITRLQLVGELRDLAEQGLGILLLSHDLDLVRALARHVVVLSAGCVVDAGGVEVLPAAPELVASLGTTTAADPLLEATDLSAALHARGRDPILQKVDLAVPPGGCIGIVGRSGSGKTTLARCLAGLHERHTGRITLAGQDLPVLRKRTLEQNRRVQYVWQEVRGSFDERRLVDEQVARTAVRLRGISATEAKAEAVATLARLGVSALVAARPPSQLSGGELQRAALARALLARPDVLVCDEITTALDERGTGLVVELLNELKAEGTALVWISHDLGLVAAVSDHVLVLDAGRVVEEGPPATVMNDPSTELTRRLVRAAKVGQDPEPPQPPPVLTSSADTRSDPQR</sequence>
<evidence type="ECO:0000259" key="6">
    <source>
        <dbReference type="PROSITE" id="PS50893"/>
    </source>
</evidence>
<protein>
    <submittedName>
        <fullName evidence="7">ATP-binding cassette domain-containing protein</fullName>
    </submittedName>
</protein>
<proteinExistence type="inferred from homology"/>
<dbReference type="InterPro" id="IPR003439">
    <property type="entry name" value="ABC_transporter-like_ATP-bd"/>
</dbReference>
<dbReference type="InterPro" id="IPR027417">
    <property type="entry name" value="P-loop_NTPase"/>
</dbReference>
<keyword evidence="2" id="KW-0813">Transport</keyword>
<dbReference type="Proteomes" id="UP001500393">
    <property type="component" value="Unassembled WGS sequence"/>
</dbReference>
<dbReference type="EMBL" id="BAAAOS010000068">
    <property type="protein sequence ID" value="GAA1617795.1"/>
    <property type="molecule type" value="Genomic_DNA"/>
</dbReference>
<dbReference type="PANTHER" id="PTHR43776">
    <property type="entry name" value="TRANSPORT ATP-BINDING PROTEIN"/>
    <property type="match status" value="1"/>
</dbReference>
<dbReference type="InterPro" id="IPR003593">
    <property type="entry name" value="AAA+_ATPase"/>
</dbReference>
<name>A0ABP4QV82_9ACTN</name>